<keyword evidence="7" id="KW-0067">ATP-binding</keyword>
<name>A0A9Q0QML7_9MAGN</name>
<evidence type="ECO:0000313" key="14">
    <source>
        <dbReference type="EMBL" id="KAJ4965310.1"/>
    </source>
</evidence>
<feature type="transmembrane region" description="Helical" evidence="11">
    <location>
        <begin position="543"/>
        <end position="562"/>
    </location>
</feature>
<dbReference type="InterPro" id="IPR032675">
    <property type="entry name" value="LRR_dom_sf"/>
</dbReference>
<dbReference type="Pfam" id="PF00560">
    <property type="entry name" value="LRR_1"/>
    <property type="match status" value="9"/>
</dbReference>
<dbReference type="Proteomes" id="UP001141806">
    <property type="component" value="Unassembled WGS sequence"/>
</dbReference>
<evidence type="ECO:0000256" key="4">
    <source>
        <dbReference type="ARBA" id="ARBA00022729"/>
    </source>
</evidence>
<evidence type="ECO:0000256" key="6">
    <source>
        <dbReference type="ARBA" id="ARBA00022741"/>
    </source>
</evidence>
<comment type="caution">
    <text evidence="14">The sequence shown here is derived from an EMBL/GenBank/DDBJ whole genome shotgun (WGS) entry which is preliminary data.</text>
</comment>
<dbReference type="PANTHER" id="PTHR48060:SF22">
    <property type="entry name" value="INACTIVE LRR RECEPTOR-LIKE SERINE_THREONINE-PROTEIN KINASE BIR2"/>
    <property type="match status" value="1"/>
</dbReference>
<evidence type="ECO:0000256" key="7">
    <source>
        <dbReference type="ARBA" id="ARBA00022840"/>
    </source>
</evidence>
<keyword evidence="8 11" id="KW-1133">Transmembrane helix</keyword>
<dbReference type="FunFam" id="3.80.10.10:FF:000233">
    <property type="entry name" value="Leucine-rich repeat receptor-like protein kinase TDR"/>
    <property type="match status" value="1"/>
</dbReference>
<evidence type="ECO:0000256" key="2">
    <source>
        <dbReference type="ARBA" id="ARBA00022614"/>
    </source>
</evidence>
<keyword evidence="2" id="KW-0433">Leucine-rich repeat</keyword>
<keyword evidence="6" id="KW-0547">Nucleotide-binding</keyword>
<sequence length="599" mass="65993">MARCYFPLHFLTTLFLFLAVSSLPSRALTVEIQALLYFKNQLKDPLNSLASWKDTESPCDFIGISCDQISGRVIGISLEGKSLCGEISPSISALQSLSSLMPPWNSISGELPLDLINCSNLRVLNLTGNDLKGTIPDLSALTSLEILDLSFNYFSGGFPVWVGKLTNLVSLGLGQNDFEDSKIPENLGNLKNLKWFFLAGANLQGEIPEPIFGLKALQTLDFSSNILWGEISKAISNLQSLYKIELFSNNFTGGIPPEENCLQGLGICRIWRPFLSTETTFPENLLWQFLLALANDFSGDFPESYAECKTLERFRVSKNHLSGKIADGIWGLPSAKIIDFGDNGFSGGISSDIRISVNLNQLFLQNNRFSGVLPSELGRLFQLEKLSASNNSFSGEIPYQIEDMKQLSSLHLEENSLSGSIPSELGQCTGLVDLNFAGNSLTGSIPDTLTMLNSLNSLNLSQNKLSGLIPENLEKLKLSSIDFSENQLSGRIPSDLLVMGGDQAFLENMNLCIDQRLRNETRTVISVCNGNLSTNIIAENKLALLYISSVLVLIFAGFLFVYSNHESYLEDLEKGQDPNWKLESFHPTQFNADEIVKLL</sequence>
<feature type="chain" id="PRO_5040237466" description="Leucine-rich repeat-containing N-terminal plant-type domain-containing protein" evidence="12">
    <location>
        <begin position="30"/>
        <end position="599"/>
    </location>
</feature>
<dbReference type="FunFam" id="3.80.10.10:FF:000234">
    <property type="entry name" value="Probable inactive receptor kinase RLK902"/>
    <property type="match status" value="1"/>
</dbReference>
<feature type="signal peptide" evidence="12">
    <location>
        <begin position="1"/>
        <end position="29"/>
    </location>
</feature>
<dbReference type="GO" id="GO:0016020">
    <property type="term" value="C:membrane"/>
    <property type="evidence" value="ECO:0007669"/>
    <property type="project" value="UniProtKB-SubCell"/>
</dbReference>
<dbReference type="OrthoDB" id="676979at2759"/>
<keyword evidence="10" id="KW-0325">Glycoprotein</keyword>
<proteinExistence type="predicted"/>
<dbReference type="Gene3D" id="3.80.10.10">
    <property type="entry name" value="Ribonuclease Inhibitor"/>
    <property type="match status" value="3"/>
</dbReference>
<evidence type="ECO:0000256" key="10">
    <source>
        <dbReference type="ARBA" id="ARBA00023180"/>
    </source>
</evidence>
<reference evidence="14" key="1">
    <citation type="journal article" date="2023" name="Plant J.">
        <title>The genome of the king protea, Protea cynaroides.</title>
        <authorList>
            <person name="Chang J."/>
            <person name="Duong T.A."/>
            <person name="Schoeman C."/>
            <person name="Ma X."/>
            <person name="Roodt D."/>
            <person name="Barker N."/>
            <person name="Li Z."/>
            <person name="Van de Peer Y."/>
            <person name="Mizrachi E."/>
        </authorList>
    </citation>
    <scope>NUCLEOTIDE SEQUENCE</scope>
    <source>
        <tissue evidence="14">Young leaves</tissue>
    </source>
</reference>
<protein>
    <recommendedName>
        <fullName evidence="13">Leucine-rich repeat-containing N-terminal plant-type domain-containing protein</fullName>
    </recommendedName>
</protein>
<evidence type="ECO:0000313" key="15">
    <source>
        <dbReference type="Proteomes" id="UP001141806"/>
    </source>
</evidence>
<dbReference type="InterPro" id="IPR053211">
    <property type="entry name" value="DNA_repair-toleration"/>
</dbReference>
<dbReference type="AlphaFoldDB" id="A0A9Q0QML7"/>
<keyword evidence="3 11" id="KW-0812">Transmembrane</keyword>
<dbReference type="SUPFAM" id="SSF52058">
    <property type="entry name" value="L domain-like"/>
    <property type="match status" value="2"/>
</dbReference>
<keyword evidence="15" id="KW-1185">Reference proteome</keyword>
<dbReference type="InterPro" id="IPR001611">
    <property type="entry name" value="Leu-rich_rpt"/>
</dbReference>
<dbReference type="Pfam" id="PF08263">
    <property type="entry name" value="LRRNT_2"/>
    <property type="match status" value="1"/>
</dbReference>
<evidence type="ECO:0000256" key="5">
    <source>
        <dbReference type="ARBA" id="ARBA00022737"/>
    </source>
</evidence>
<evidence type="ECO:0000256" key="11">
    <source>
        <dbReference type="SAM" id="Phobius"/>
    </source>
</evidence>
<evidence type="ECO:0000256" key="8">
    <source>
        <dbReference type="ARBA" id="ARBA00022989"/>
    </source>
</evidence>
<keyword evidence="5" id="KW-0677">Repeat</keyword>
<dbReference type="PROSITE" id="PS51450">
    <property type="entry name" value="LRR"/>
    <property type="match status" value="2"/>
</dbReference>
<gene>
    <name evidence="14" type="ORF">NE237_017159</name>
</gene>
<dbReference type="PANTHER" id="PTHR48060">
    <property type="entry name" value="DNA DAMAGE-REPAIR/TOLERATION PROTEIN DRT100"/>
    <property type="match status" value="1"/>
</dbReference>
<evidence type="ECO:0000256" key="3">
    <source>
        <dbReference type="ARBA" id="ARBA00022692"/>
    </source>
</evidence>
<dbReference type="InterPro" id="IPR013210">
    <property type="entry name" value="LRR_N_plant-typ"/>
</dbReference>
<dbReference type="EMBL" id="JAMYWD010000007">
    <property type="protein sequence ID" value="KAJ4965310.1"/>
    <property type="molecule type" value="Genomic_DNA"/>
</dbReference>
<keyword evidence="4 12" id="KW-0732">Signal</keyword>
<evidence type="ECO:0000256" key="1">
    <source>
        <dbReference type="ARBA" id="ARBA00004167"/>
    </source>
</evidence>
<dbReference type="GO" id="GO:0005524">
    <property type="term" value="F:ATP binding"/>
    <property type="evidence" value="ECO:0007669"/>
    <property type="project" value="UniProtKB-KW"/>
</dbReference>
<keyword evidence="9 11" id="KW-0472">Membrane</keyword>
<accession>A0A9Q0QML7</accession>
<comment type="subcellular location">
    <subcellularLocation>
        <location evidence="1">Membrane</location>
        <topology evidence="1">Single-pass membrane protein</topology>
    </subcellularLocation>
</comment>
<evidence type="ECO:0000259" key="13">
    <source>
        <dbReference type="Pfam" id="PF08263"/>
    </source>
</evidence>
<feature type="domain" description="Leucine-rich repeat-containing N-terminal plant-type" evidence="13">
    <location>
        <begin position="31"/>
        <end position="67"/>
    </location>
</feature>
<organism evidence="14 15">
    <name type="scientific">Protea cynaroides</name>
    <dbReference type="NCBI Taxonomy" id="273540"/>
    <lineage>
        <taxon>Eukaryota</taxon>
        <taxon>Viridiplantae</taxon>
        <taxon>Streptophyta</taxon>
        <taxon>Embryophyta</taxon>
        <taxon>Tracheophyta</taxon>
        <taxon>Spermatophyta</taxon>
        <taxon>Magnoliopsida</taxon>
        <taxon>Proteales</taxon>
        <taxon>Proteaceae</taxon>
        <taxon>Protea</taxon>
    </lineage>
</organism>
<evidence type="ECO:0000256" key="9">
    <source>
        <dbReference type="ARBA" id="ARBA00023136"/>
    </source>
</evidence>
<evidence type="ECO:0000256" key="12">
    <source>
        <dbReference type="SAM" id="SignalP"/>
    </source>
</evidence>
<dbReference type="GO" id="GO:0009791">
    <property type="term" value="P:post-embryonic development"/>
    <property type="evidence" value="ECO:0007669"/>
    <property type="project" value="UniProtKB-ARBA"/>
</dbReference>